<sequence length="1972" mass="217875">MSNPRGATGANKSRLHNVNSVYSGKNTAATKASGPGKHGLQPLGKATAVVRRMPPPATLPSLKAEHGQDPLISIVPQGGTGWTTKSSSTETEKNQQNGSADLAGGNAPDLRPTWAKNSSSSTTSQSTPTSAQENSNSSGVQTSTMTNYSNSSSSQQSQGTAAQIVQGTAAAPPNNRDFPSLAASVAAVTGSKSSDTGSLKPQKASAWGTNLADANVEIPHIPVVSTQQNQSGGYIGASTAPKPHVERIIPQRYISSQPPISQSKVAAKIGIREKLARFSMESKEPSVDAENKAATEQAASESAATKQSMESPVTTEPPKETSVAPQQQPPTSAASVNHHHQQFSQAPQQLRSQDVRQLQPSQFPIPEQQQQQYPPSAEWQNQDRFGNGAPQPPYNNYDQQQKLLQNGRGEGGYGGPPRGMPPQQHQQQYQHGGYPGGGIVGQQRFDERGNPYGERQIEELGWGSDDLPIDNNRRGMISNNQQQNRNNRYRIDSRSSTEADSNTWQGPPQHYGQQQQQQHQVGGPHPPRQQQMPPQNAGWYDNSGYPLVPPGQDYNNPPAQYPPGNNNYNNQRSRNSSVATDYNNYDLQQQHQKGPPPRRNQEFDYRQQGYQSGGYPSGGPNYHDQQQHHGHDNQQQQQQQHRNMPPPSNRQPQQQQHPPPQQQQQRYQQPEMPYRMLKRNDEKSAEYIAHHGGGPILQQQQSQSSTEEEIKPKAKDSKSRSTKGENESEAAKAASIPPAPKENIWEKRMEERKKEVVNPKQNSRFQQELDYNFPSINDVPKDINEWNPPPPPPPAASDSSSKSNSRKGPRRNDSNGQYSQQSSRDRTPRNVETASVVGAAPLDAESIGSSHWVQEKTGPSWDNLSIPADHRPEEPLEEDDVYTGTKREFVNSKRSRGGQFNKTGDFASRDIRQRRGDSSGGIVNGKKPISSSSASSQKPTYDSTAKRPSRTDDNFSNMGEFHAEDYKLPEEATTPATTTTTSSTTKKPYRQRDNTFESSNEGYDSSRRGRSERLPRSNIPEQHREEEHFERYDTSASSASMRGNGRRLAPMGGNGRGSSRFLSKHTNKPTRHKPAHFEGTSLTTSKSGSGSNRASADRNVGGLKSPAASEGVDEWETASESSDVGGREEPSQPQEQRERKTLTNGIRNSTKYSNSNTTASDTNSITSNSKEPSSQSDEISSTKSSSTTTTTRTHQKNVNPASHTYLGNGVSAKSSNAYNNKNNNSNNGNQQPLQQNNKHRYADTSKAENIKENARDNRKGFGSHNGNSNSQQHQTSNSIHMGLAGVDINDASVIVIDNQPDIISRDFEFNSEEAGDFEEVLSKKQKKLRQIQIEEEKRKEQKEKEKAEKIQAKKKLALQLKQQQRLEKSALRKSQEKTFAEKEAIPDSKKLKPIILPSTAKTTASPIRKNIECDLGTSIWNSTLTAAASNSLNSPIVEKPHIPSPIARPTKSQTFVSTTTTSTPSTIIPKTTSSLTIDVNAVKENSETFTIAAAATSTVTTATTSACYDFSTLKTSSPIGVKSSPKLPKEVQKPTSDGVELNSDHVQLKEKLEKIKDFWPGQADFEAIENGHIDKTSLSQAHGPNVAKVKPQPQHHDSQHQQQQQQQQIPPFIAPENKQPKPIESFNVFSIPPSQSPNLYQRGGNAIFTMGQTSPFRQISSNQIYSIPTGYGNNDFIQQQQPQHYHNGHSTNSPTSFFGAGQIPQQQQPSRPQSYDGIFNSNQLWNNNGIDILSTITPSLQQQSQTRYISNSRPPSHPSTNVTLQTNGFPPPTYLPPPPPHMGYQQQQQQQQPNTYIPTHIPPPPLQHTYIELMSGPPPPPPIGATRNNNNGNGSSRPNLMNQTNQQNNNSYRPPPPQQIQILRPQQFNNNNNNFALNNGVQFPPPQHQQQQQQYHQQYQQNGGANGVPRNNNQHHQQQNRSQIQQQQQWQKQDQQQPFHLQQQNLNGHPSNNFGGYFNIKYTNSTTNQPTA</sequence>
<organism evidence="1 2">
    <name type="scientific">Panagrolaimus sp. PS1159</name>
    <dbReference type="NCBI Taxonomy" id="55785"/>
    <lineage>
        <taxon>Eukaryota</taxon>
        <taxon>Metazoa</taxon>
        <taxon>Ecdysozoa</taxon>
        <taxon>Nematoda</taxon>
        <taxon>Chromadorea</taxon>
        <taxon>Rhabditida</taxon>
        <taxon>Tylenchina</taxon>
        <taxon>Panagrolaimomorpha</taxon>
        <taxon>Panagrolaimoidea</taxon>
        <taxon>Panagrolaimidae</taxon>
        <taxon>Panagrolaimus</taxon>
    </lineage>
</organism>
<accession>A0AC35GWZ9</accession>
<evidence type="ECO:0000313" key="2">
    <source>
        <dbReference type="WBParaSite" id="PS1159_v2.g9444.t1"/>
    </source>
</evidence>
<evidence type="ECO:0000313" key="1">
    <source>
        <dbReference type="Proteomes" id="UP000887580"/>
    </source>
</evidence>
<dbReference type="Proteomes" id="UP000887580">
    <property type="component" value="Unplaced"/>
</dbReference>
<name>A0AC35GWZ9_9BILA</name>
<proteinExistence type="predicted"/>
<protein>
    <submittedName>
        <fullName evidence="2">BAT2 N-terminal domain-containing protein</fullName>
    </submittedName>
</protein>
<reference evidence="2" key="1">
    <citation type="submission" date="2022-11" db="UniProtKB">
        <authorList>
            <consortium name="WormBaseParasite"/>
        </authorList>
    </citation>
    <scope>IDENTIFICATION</scope>
</reference>
<dbReference type="WBParaSite" id="PS1159_v2.g9444.t1">
    <property type="protein sequence ID" value="PS1159_v2.g9444.t1"/>
    <property type="gene ID" value="PS1159_v2.g9444"/>
</dbReference>